<dbReference type="PANTHER" id="PTHR32282:SF11">
    <property type="entry name" value="PENICILLIN-BINDING PROTEIN 1B"/>
    <property type="match status" value="1"/>
</dbReference>
<gene>
    <name evidence="23" type="ORF">MNBD_GAMMA24-1029</name>
</gene>
<dbReference type="InterPro" id="IPR036950">
    <property type="entry name" value="PBP_transglycosylase"/>
</dbReference>
<keyword evidence="4" id="KW-1003">Cell membrane</keyword>
<evidence type="ECO:0000256" key="3">
    <source>
        <dbReference type="ARBA" id="ARBA00018637"/>
    </source>
</evidence>
<keyword evidence="10" id="KW-0133">Cell shape</keyword>
<evidence type="ECO:0000256" key="19">
    <source>
        <dbReference type="SAM" id="MobiDB-lite"/>
    </source>
</evidence>
<evidence type="ECO:0000256" key="7">
    <source>
        <dbReference type="ARBA" id="ARBA00022676"/>
    </source>
</evidence>
<dbReference type="GO" id="GO:0008360">
    <property type="term" value="P:regulation of cell shape"/>
    <property type="evidence" value="ECO:0007669"/>
    <property type="project" value="UniProtKB-KW"/>
</dbReference>
<evidence type="ECO:0000259" key="20">
    <source>
        <dbReference type="Pfam" id="PF00905"/>
    </source>
</evidence>
<dbReference type="PIRSF" id="PIRSF002799">
    <property type="entry name" value="PBP_1b"/>
    <property type="match status" value="1"/>
</dbReference>
<evidence type="ECO:0000256" key="2">
    <source>
        <dbReference type="ARBA" id="ARBA00004236"/>
    </source>
</evidence>
<evidence type="ECO:0000256" key="4">
    <source>
        <dbReference type="ARBA" id="ARBA00022475"/>
    </source>
</evidence>
<dbReference type="Gene3D" id="3.40.710.10">
    <property type="entry name" value="DD-peptidase/beta-lactamase superfamily"/>
    <property type="match status" value="1"/>
</dbReference>
<protein>
    <recommendedName>
        <fullName evidence="3">Penicillin-binding protein 1B</fullName>
        <ecNumber evidence="17">2.4.99.28</ecNumber>
    </recommendedName>
    <alternativeName>
        <fullName evidence="16">Murein polymerase</fullName>
    </alternativeName>
</protein>
<reference evidence="23" key="1">
    <citation type="submission" date="2018-06" db="EMBL/GenBank/DDBJ databases">
        <authorList>
            <person name="Zhirakovskaya E."/>
        </authorList>
    </citation>
    <scope>NUCLEOTIDE SEQUENCE</scope>
</reference>
<keyword evidence="14" id="KW-0511">Multifunctional enzyme</keyword>
<evidence type="ECO:0000256" key="1">
    <source>
        <dbReference type="ARBA" id="ARBA00002624"/>
    </source>
</evidence>
<sequence>MPKPSARKLRSSSSSRKKRKPASINTPGGKPGPKKTSARRSRAKTTSAKRPASFLKRHSPLLFLLTTLILLAWLAYLDAIIRNQFEGKRWALPATVYARPLELYVGEKLSVSQLLREIELSGYRPVQKARSTGTFSLHANTFDVVARAFQYGDSFEKSRHLRLRIKHGQVVAVQLLPSETALDIVRLEPAVIGRIYPTQHEDRLLVRLKNVPTMLVKGLIALEDRAFYRHHGLDPRAMGRALWADLRARRLVQGGSTLTQQLVKNFFLSNQRSLWRKLNEAAMALLLEWHYDKDEILEAYLNEIYLGQDGRRAIHGFGLASHYYFDRSLMRLRLHEIATLIALVRGPSYYDAWRHPQRLLKRRNLVLSVMHEQGLISSAKETAAQKKPLGVVRRPHSIAGAYPAFMDLVRRQLRRDYRQTDLNSEGLRIFTTLDPTLQQQVEIAARHWLAKLDRQHRLKGKLQTAIVMTNTANAEVLALLGDREPKYAGFNRALDASRPIGSLIKPAVYLTALKKKQHYTLASLIEDKPLTLKGPDNSRWSPRNYDGRSHGRVPLVTALMRSYNQATVRLGMALGFEAIADTLKRLGVKQPIPAYPSMLLGAIDLTPYEVTGMYQTLASAGFNSPLRAVREVLAANGTPLKRFPVVVKQRFDSESIEMIKRALNAVTHAGTARSLQKLLPPGLEVAGKTGTTNDLRDSWFAGYSGSHLAVVWLGRDDNQPVGLTGASGALKLWAGFMRKIDNQSLSLAEVPSLEYKWIDFRNGRLSAEDCESVLYLPFRQGEAPTKEAECLQNGMMDNDF</sequence>
<feature type="domain" description="Bifunctional transglycosylase second" evidence="22">
    <location>
        <begin position="103"/>
        <end position="187"/>
    </location>
</feature>
<keyword evidence="12" id="KW-0472">Membrane</keyword>
<dbReference type="SUPFAM" id="SSF56601">
    <property type="entry name" value="beta-lactamase/transpeptidase-like"/>
    <property type="match status" value="1"/>
</dbReference>
<dbReference type="Pfam" id="PF00912">
    <property type="entry name" value="Transgly"/>
    <property type="match status" value="1"/>
</dbReference>
<dbReference type="Gene3D" id="3.30.2060.10">
    <property type="entry name" value="Penicillin-binding protein 1b domain"/>
    <property type="match status" value="1"/>
</dbReference>
<dbReference type="InterPro" id="IPR023346">
    <property type="entry name" value="Lysozyme-like_dom_sf"/>
</dbReference>
<evidence type="ECO:0000256" key="12">
    <source>
        <dbReference type="ARBA" id="ARBA00023136"/>
    </source>
</evidence>
<dbReference type="InterPro" id="IPR028166">
    <property type="entry name" value="UB2H"/>
</dbReference>
<proteinExistence type="predicted"/>
<dbReference type="SUPFAM" id="SSF53955">
    <property type="entry name" value="Lysozyme-like"/>
    <property type="match status" value="1"/>
</dbReference>
<dbReference type="PANTHER" id="PTHR32282">
    <property type="entry name" value="BINDING PROTEIN TRANSPEPTIDASE, PUTATIVE-RELATED"/>
    <property type="match status" value="1"/>
</dbReference>
<feature type="domain" description="Glycosyl transferase family 51" evidence="21">
    <location>
        <begin position="192"/>
        <end position="370"/>
    </location>
</feature>
<dbReference type="EMBL" id="UOFZ01000052">
    <property type="protein sequence ID" value="VAX12588.1"/>
    <property type="molecule type" value="Genomic_DNA"/>
</dbReference>
<dbReference type="InterPro" id="IPR001460">
    <property type="entry name" value="PCN-bd_Tpept"/>
</dbReference>
<dbReference type="InterPro" id="IPR001264">
    <property type="entry name" value="Glyco_trans_51"/>
</dbReference>
<keyword evidence="13" id="KW-0046">Antibiotic resistance</keyword>
<name>A0A3B1BM99_9ZZZZ</name>
<keyword evidence="15" id="KW-0961">Cell wall biogenesis/degradation</keyword>
<keyword evidence="6" id="KW-0645">Protease</keyword>
<dbReference type="Gene3D" id="1.10.3810.10">
    <property type="entry name" value="Biosynthetic peptidoglycan transglycosylase-like"/>
    <property type="match status" value="1"/>
</dbReference>
<feature type="domain" description="Penicillin-binding protein transpeptidase" evidence="20">
    <location>
        <begin position="465"/>
        <end position="704"/>
    </location>
</feature>
<evidence type="ECO:0000256" key="16">
    <source>
        <dbReference type="ARBA" id="ARBA00032454"/>
    </source>
</evidence>
<evidence type="ECO:0000256" key="14">
    <source>
        <dbReference type="ARBA" id="ARBA00023268"/>
    </source>
</evidence>
<evidence type="ECO:0000256" key="15">
    <source>
        <dbReference type="ARBA" id="ARBA00023316"/>
    </source>
</evidence>
<evidence type="ECO:0000256" key="18">
    <source>
        <dbReference type="ARBA" id="ARBA00049902"/>
    </source>
</evidence>
<feature type="compositionally biased region" description="Basic residues" evidence="19">
    <location>
        <begin position="32"/>
        <end position="43"/>
    </location>
</feature>
<dbReference type="GO" id="GO:0009252">
    <property type="term" value="P:peptidoglycan biosynthetic process"/>
    <property type="evidence" value="ECO:0007669"/>
    <property type="project" value="UniProtKB-KW"/>
</dbReference>
<dbReference type="GO" id="GO:0071555">
    <property type="term" value="P:cell wall organization"/>
    <property type="evidence" value="ECO:0007669"/>
    <property type="project" value="UniProtKB-KW"/>
</dbReference>
<keyword evidence="11" id="KW-0573">Peptidoglycan synthesis</keyword>
<dbReference type="GO" id="GO:0008658">
    <property type="term" value="F:penicillin binding"/>
    <property type="evidence" value="ECO:0007669"/>
    <property type="project" value="InterPro"/>
</dbReference>
<evidence type="ECO:0000256" key="9">
    <source>
        <dbReference type="ARBA" id="ARBA00022801"/>
    </source>
</evidence>
<evidence type="ECO:0000259" key="21">
    <source>
        <dbReference type="Pfam" id="PF00912"/>
    </source>
</evidence>
<organism evidence="23">
    <name type="scientific">hydrothermal vent metagenome</name>
    <dbReference type="NCBI Taxonomy" id="652676"/>
    <lineage>
        <taxon>unclassified sequences</taxon>
        <taxon>metagenomes</taxon>
        <taxon>ecological metagenomes</taxon>
    </lineage>
</organism>
<dbReference type="GO" id="GO:0046677">
    <property type="term" value="P:response to antibiotic"/>
    <property type="evidence" value="ECO:0007669"/>
    <property type="project" value="UniProtKB-KW"/>
</dbReference>
<evidence type="ECO:0000259" key="22">
    <source>
        <dbReference type="Pfam" id="PF14814"/>
    </source>
</evidence>
<dbReference type="Pfam" id="PF14814">
    <property type="entry name" value="UB2H"/>
    <property type="match status" value="1"/>
</dbReference>
<dbReference type="InterPro" id="IPR011813">
    <property type="entry name" value="PBP_1b"/>
</dbReference>
<evidence type="ECO:0000256" key="5">
    <source>
        <dbReference type="ARBA" id="ARBA00022645"/>
    </source>
</evidence>
<evidence type="ECO:0000256" key="6">
    <source>
        <dbReference type="ARBA" id="ARBA00022670"/>
    </source>
</evidence>
<dbReference type="GO" id="GO:0009274">
    <property type="term" value="C:peptidoglycan-based cell wall"/>
    <property type="evidence" value="ECO:0007669"/>
    <property type="project" value="InterPro"/>
</dbReference>
<dbReference type="GO" id="GO:0008955">
    <property type="term" value="F:peptidoglycan glycosyltransferase activity"/>
    <property type="evidence" value="ECO:0007669"/>
    <property type="project" value="UniProtKB-EC"/>
</dbReference>
<accession>A0A3B1BM99</accession>
<comment type="catalytic activity">
    <reaction evidence="18">
        <text>[GlcNAc-(1-&gt;4)-Mur2Ac(oyl-L-Ala-gamma-D-Glu-L-Lys-D-Ala-D-Ala)](n)-di-trans,octa-cis-undecaprenyl diphosphate + beta-D-GlcNAc-(1-&gt;4)-Mur2Ac(oyl-L-Ala-gamma-D-Glu-L-Lys-D-Ala-D-Ala)-di-trans,octa-cis-undecaprenyl diphosphate = [GlcNAc-(1-&gt;4)-Mur2Ac(oyl-L-Ala-gamma-D-Glu-L-Lys-D-Ala-D-Ala)](n+1)-di-trans,octa-cis-undecaprenyl diphosphate + di-trans,octa-cis-undecaprenyl diphosphate + H(+)</text>
        <dbReference type="Rhea" id="RHEA:23708"/>
        <dbReference type="Rhea" id="RHEA-COMP:9602"/>
        <dbReference type="Rhea" id="RHEA-COMP:9603"/>
        <dbReference type="ChEBI" id="CHEBI:15378"/>
        <dbReference type="ChEBI" id="CHEBI:58405"/>
        <dbReference type="ChEBI" id="CHEBI:60033"/>
        <dbReference type="ChEBI" id="CHEBI:78435"/>
        <dbReference type="EC" id="2.4.99.28"/>
    </reaction>
</comment>
<evidence type="ECO:0000256" key="10">
    <source>
        <dbReference type="ARBA" id="ARBA00022960"/>
    </source>
</evidence>
<evidence type="ECO:0000256" key="13">
    <source>
        <dbReference type="ARBA" id="ARBA00023251"/>
    </source>
</evidence>
<dbReference type="InterPro" id="IPR012338">
    <property type="entry name" value="Beta-lactam/transpept-like"/>
</dbReference>
<dbReference type="GO" id="GO:0004180">
    <property type="term" value="F:carboxypeptidase activity"/>
    <property type="evidence" value="ECO:0007669"/>
    <property type="project" value="UniProtKB-KW"/>
</dbReference>
<evidence type="ECO:0000256" key="8">
    <source>
        <dbReference type="ARBA" id="ARBA00022679"/>
    </source>
</evidence>
<dbReference type="Pfam" id="PF00905">
    <property type="entry name" value="Transpeptidase"/>
    <property type="match status" value="1"/>
</dbReference>
<keyword evidence="8 23" id="KW-0808">Transferase</keyword>
<keyword evidence="5" id="KW-0121">Carboxypeptidase</keyword>
<comment type="function">
    <text evidence="1">Cell wall formation. Synthesis of cross-linked peptidoglycan from the lipid intermediates. The enzyme has a penicillin-insensitive transglycosylase N-terminal domain (formation of linear glycan strands) and a penicillin-sensitive transpeptidase C-terminal domain (cross-linking of the peptide subunits).</text>
</comment>
<dbReference type="GO" id="GO:0030288">
    <property type="term" value="C:outer membrane-bounded periplasmic space"/>
    <property type="evidence" value="ECO:0007669"/>
    <property type="project" value="TreeGrafter"/>
</dbReference>
<dbReference type="InterPro" id="IPR050396">
    <property type="entry name" value="Glycosyltr_51/Transpeptidase"/>
</dbReference>
<comment type="subcellular location">
    <subcellularLocation>
        <location evidence="2">Cell membrane</location>
    </subcellularLocation>
</comment>
<dbReference type="NCBIfam" id="TIGR02071">
    <property type="entry name" value="PBP_1b"/>
    <property type="match status" value="1"/>
</dbReference>
<dbReference type="GO" id="GO:0005886">
    <property type="term" value="C:plasma membrane"/>
    <property type="evidence" value="ECO:0007669"/>
    <property type="project" value="UniProtKB-SubCell"/>
</dbReference>
<evidence type="ECO:0000256" key="17">
    <source>
        <dbReference type="ARBA" id="ARBA00044770"/>
    </source>
</evidence>
<dbReference type="AlphaFoldDB" id="A0A3B1BM99"/>
<dbReference type="GO" id="GO:0006508">
    <property type="term" value="P:proteolysis"/>
    <property type="evidence" value="ECO:0007669"/>
    <property type="project" value="UniProtKB-KW"/>
</dbReference>
<feature type="compositionally biased region" description="Basic residues" evidence="19">
    <location>
        <begin position="1"/>
        <end position="21"/>
    </location>
</feature>
<evidence type="ECO:0000313" key="23">
    <source>
        <dbReference type="EMBL" id="VAX12588.1"/>
    </source>
</evidence>
<dbReference type="EC" id="2.4.99.28" evidence="17"/>
<keyword evidence="9" id="KW-0378">Hydrolase</keyword>
<feature type="region of interest" description="Disordered" evidence="19">
    <location>
        <begin position="1"/>
        <end position="51"/>
    </location>
</feature>
<evidence type="ECO:0000256" key="11">
    <source>
        <dbReference type="ARBA" id="ARBA00022984"/>
    </source>
</evidence>
<keyword evidence="7 23" id="KW-0328">Glycosyltransferase</keyword>